<name>A5GA39_GEOUR</name>
<dbReference type="SUPFAM" id="SSF52402">
    <property type="entry name" value="Adenine nucleotide alpha hydrolases-like"/>
    <property type="match status" value="1"/>
</dbReference>
<evidence type="ECO:0000313" key="10">
    <source>
        <dbReference type="EMBL" id="ABQ25547.1"/>
    </source>
</evidence>
<dbReference type="InterPro" id="IPR006426">
    <property type="entry name" value="Asn_synth_AEB"/>
</dbReference>
<dbReference type="Proteomes" id="UP000006695">
    <property type="component" value="Chromosome"/>
</dbReference>
<keyword evidence="6" id="KW-0315">Glutamine amidotransferase</keyword>
<accession>A5GA39</accession>
<dbReference type="InterPro" id="IPR001962">
    <property type="entry name" value="Asn_synthase"/>
</dbReference>
<comment type="similarity">
    <text evidence="2">Belongs to the asparagine synthetase family.</text>
</comment>
<feature type="domain" description="Glutamine amidotransferase type-2" evidence="9">
    <location>
        <begin position="3"/>
        <end position="216"/>
    </location>
</feature>
<dbReference type="SUPFAM" id="SSF56235">
    <property type="entry name" value="N-terminal nucleophile aminohydrolases (Ntn hydrolases)"/>
    <property type="match status" value="1"/>
</dbReference>
<dbReference type="GO" id="GO:0006529">
    <property type="term" value="P:asparagine biosynthetic process"/>
    <property type="evidence" value="ECO:0007669"/>
    <property type="project" value="InterPro"/>
</dbReference>
<dbReference type="CDD" id="cd00712">
    <property type="entry name" value="AsnB"/>
    <property type="match status" value="1"/>
</dbReference>
<dbReference type="OrthoDB" id="9763290at2"/>
<dbReference type="RefSeq" id="WP_011938264.1">
    <property type="nucleotide sequence ID" value="NC_009483.1"/>
</dbReference>
<dbReference type="GO" id="GO:0004066">
    <property type="term" value="F:asparagine synthase (glutamine-hydrolyzing) activity"/>
    <property type="evidence" value="ECO:0007669"/>
    <property type="project" value="UniProtKB-EC"/>
</dbReference>
<reference evidence="10 11" key="1">
    <citation type="submission" date="2007-05" db="EMBL/GenBank/DDBJ databases">
        <title>Complete sequence of Geobacter uraniireducens Rf4.</title>
        <authorList>
            <consortium name="US DOE Joint Genome Institute"/>
            <person name="Copeland A."/>
            <person name="Lucas S."/>
            <person name="Lapidus A."/>
            <person name="Barry K."/>
            <person name="Detter J.C."/>
            <person name="Glavina del Rio T."/>
            <person name="Hammon N."/>
            <person name="Israni S."/>
            <person name="Dalin E."/>
            <person name="Tice H."/>
            <person name="Pitluck S."/>
            <person name="Chertkov O."/>
            <person name="Brettin T."/>
            <person name="Bruce D."/>
            <person name="Han C."/>
            <person name="Schmutz J."/>
            <person name="Larimer F."/>
            <person name="Land M."/>
            <person name="Hauser L."/>
            <person name="Kyrpides N."/>
            <person name="Mikhailova N."/>
            <person name="Shelobolina E."/>
            <person name="Aklujkar M."/>
            <person name="Lovley D."/>
            <person name="Richardson P."/>
        </authorList>
    </citation>
    <scope>NUCLEOTIDE SEQUENCE [LARGE SCALE GENOMIC DNA]</scope>
    <source>
        <strain evidence="10 11">Rf4</strain>
    </source>
</reference>
<keyword evidence="5 8" id="KW-0067">ATP-binding</keyword>
<keyword evidence="4 8" id="KW-0547">Nucleotide-binding</keyword>
<evidence type="ECO:0000256" key="5">
    <source>
        <dbReference type="ARBA" id="ARBA00022840"/>
    </source>
</evidence>
<comment type="pathway">
    <text evidence="1">Amino-acid biosynthesis; L-asparagine biosynthesis; L-asparagine from L-aspartate (L-Gln route): step 1/1.</text>
</comment>
<dbReference type="Pfam" id="PF13537">
    <property type="entry name" value="GATase_7"/>
    <property type="match status" value="1"/>
</dbReference>
<evidence type="ECO:0000256" key="8">
    <source>
        <dbReference type="PIRSR" id="PIRSR001589-2"/>
    </source>
</evidence>
<dbReference type="EC" id="6.3.5.4" evidence="3"/>
<dbReference type="GO" id="GO:0005524">
    <property type="term" value="F:ATP binding"/>
    <property type="evidence" value="ECO:0007669"/>
    <property type="project" value="UniProtKB-KW"/>
</dbReference>
<evidence type="ECO:0000256" key="3">
    <source>
        <dbReference type="ARBA" id="ARBA00012737"/>
    </source>
</evidence>
<protein>
    <recommendedName>
        <fullName evidence="3">asparagine synthase (glutamine-hydrolyzing)</fullName>
        <ecNumber evidence="3">6.3.5.4</ecNumber>
    </recommendedName>
</protein>
<dbReference type="EMBL" id="CP000698">
    <property type="protein sequence ID" value="ABQ25547.1"/>
    <property type="molecule type" value="Genomic_DNA"/>
</dbReference>
<proteinExistence type="inferred from homology"/>
<comment type="catalytic activity">
    <reaction evidence="7">
        <text>L-aspartate + L-glutamine + ATP + H2O = L-asparagine + L-glutamate + AMP + diphosphate + H(+)</text>
        <dbReference type="Rhea" id="RHEA:12228"/>
        <dbReference type="ChEBI" id="CHEBI:15377"/>
        <dbReference type="ChEBI" id="CHEBI:15378"/>
        <dbReference type="ChEBI" id="CHEBI:29985"/>
        <dbReference type="ChEBI" id="CHEBI:29991"/>
        <dbReference type="ChEBI" id="CHEBI:30616"/>
        <dbReference type="ChEBI" id="CHEBI:33019"/>
        <dbReference type="ChEBI" id="CHEBI:58048"/>
        <dbReference type="ChEBI" id="CHEBI:58359"/>
        <dbReference type="ChEBI" id="CHEBI:456215"/>
        <dbReference type="EC" id="6.3.5.4"/>
    </reaction>
</comment>
<sequence length="639" mass="71941">MSCIFGFLRRDGASIAPLTMETMRRHMAEWGPDGGDVLLDGPAAMGQMRLFSTPEATYEKMPLIDAAEGFIFTAAGRVDNRQELIADCGLRIAEYEKCGIPDGEVILQAYRKWGEDCPKRIYGDWSFAVWHPRERRLFLARDHYGNTSLYYYADRHVFAFASDRKALLALDLVPKEMDELYLAQVLVSWPAYHGERTIHTPVKRLPPAHCLTVSHERLDVRRYWRLEETPELRLPRRNDYVEAFRDLFDEAVRCRLRVANGGNTQGNGAGQIAVTLSGGLDSGSVTATAAHFLRNEGRRLTAFTSVPLSDTSAYVKKNFGDEFPFARSTAQFAGNVDHLPITAAAITPIQAIRRMLRIHGEPAHAAGNFFWMLELEETARACGCRALLTGQVGNGGISWTGDVFSQPLALQLRHYGWRKWTKESAKRIASPVLLKAYRRARMPKDYSWCQSSAIHPDFARRLNLLEQRLNDPAEHPRSPQEKRFQILQPGCSFVGALHAQMGAAHGLEIRDPTADARVLAFTLSVPDYIFMDPTTGLDRWLIREAMKGRLPDEVRLNRERGRQAGDLVPRLRACADEVETALDELAVGPAAAYLNVPYMREVWAMVRTDDTPEAFRKSVTILTRGIMAGLWVNGFYNVT</sequence>
<dbReference type="PROSITE" id="PS51278">
    <property type="entry name" value="GATASE_TYPE_2"/>
    <property type="match status" value="1"/>
</dbReference>
<feature type="binding site" evidence="8">
    <location>
        <position position="102"/>
    </location>
    <ligand>
        <name>L-glutamine</name>
        <dbReference type="ChEBI" id="CHEBI:58359"/>
    </ligand>
</feature>
<dbReference type="InterPro" id="IPR017932">
    <property type="entry name" value="GATase_2_dom"/>
</dbReference>
<evidence type="ECO:0000259" key="9">
    <source>
        <dbReference type="PROSITE" id="PS51278"/>
    </source>
</evidence>
<dbReference type="STRING" id="351605.Gura_1346"/>
<evidence type="ECO:0000256" key="1">
    <source>
        <dbReference type="ARBA" id="ARBA00005187"/>
    </source>
</evidence>
<evidence type="ECO:0000256" key="2">
    <source>
        <dbReference type="ARBA" id="ARBA00005752"/>
    </source>
</evidence>
<dbReference type="Gene3D" id="3.60.20.10">
    <property type="entry name" value="Glutamine Phosphoribosylpyrophosphate, subunit 1, domain 1"/>
    <property type="match status" value="1"/>
</dbReference>
<dbReference type="Gene3D" id="3.40.50.620">
    <property type="entry name" value="HUPs"/>
    <property type="match status" value="2"/>
</dbReference>
<dbReference type="PANTHER" id="PTHR43284:SF1">
    <property type="entry name" value="ASPARAGINE SYNTHETASE"/>
    <property type="match status" value="1"/>
</dbReference>
<dbReference type="InterPro" id="IPR051786">
    <property type="entry name" value="ASN_synthetase/amidase"/>
</dbReference>
<keyword evidence="11" id="KW-1185">Reference proteome</keyword>
<gene>
    <name evidence="10" type="ordered locus">Gura_1346</name>
</gene>
<dbReference type="InterPro" id="IPR029055">
    <property type="entry name" value="Ntn_hydrolases_N"/>
</dbReference>
<dbReference type="InterPro" id="IPR033738">
    <property type="entry name" value="AsnB_N"/>
</dbReference>
<evidence type="ECO:0000256" key="6">
    <source>
        <dbReference type="ARBA" id="ARBA00022962"/>
    </source>
</evidence>
<dbReference type="KEGG" id="gur:Gura_1346"/>
<evidence type="ECO:0000256" key="4">
    <source>
        <dbReference type="ARBA" id="ARBA00022741"/>
    </source>
</evidence>
<organism evidence="10 11">
    <name type="scientific">Geotalea uraniireducens (strain Rf4)</name>
    <name type="common">Geobacter uraniireducens</name>
    <dbReference type="NCBI Taxonomy" id="351605"/>
    <lineage>
        <taxon>Bacteria</taxon>
        <taxon>Pseudomonadati</taxon>
        <taxon>Thermodesulfobacteriota</taxon>
        <taxon>Desulfuromonadia</taxon>
        <taxon>Geobacterales</taxon>
        <taxon>Geobacteraceae</taxon>
        <taxon>Geotalea</taxon>
    </lineage>
</organism>
<dbReference type="HOGENOM" id="CLU_014658_3_3_7"/>
<dbReference type="PANTHER" id="PTHR43284">
    <property type="entry name" value="ASPARAGINE SYNTHETASE (GLUTAMINE-HYDROLYZING)"/>
    <property type="match status" value="1"/>
</dbReference>
<dbReference type="PIRSF" id="PIRSF001589">
    <property type="entry name" value="Asn_synthetase_glu-h"/>
    <property type="match status" value="1"/>
</dbReference>
<evidence type="ECO:0000256" key="7">
    <source>
        <dbReference type="ARBA" id="ARBA00048741"/>
    </source>
</evidence>
<evidence type="ECO:0000313" key="11">
    <source>
        <dbReference type="Proteomes" id="UP000006695"/>
    </source>
</evidence>
<dbReference type="AlphaFoldDB" id="A5GA39"/>
<dbReference type="InterPro" id="IPR014729">
    <property type="entry name" value="Rossmann-like_a/b/a_fold"/>
</dbReference>
<dbReference type="Pfam" id="PF00733">
    <property type="entry name" value="Asn_synthase"/>
    <property type="match status" value="1"/>
</dbReference>